<reference evidence="2 3" key="1">
    <citation type="submission" date="2024-07" db="EMBL/GenBank/DDBJ databases">
        <title>Section-level genome sequencing and comparative genomics of Aspergillus sections Usti and Cavernicolus.</title>
        <authorList>
            <consortium name="Lawrence Berkeley National Laboratory"/>
            <person name="Nybo J.L."/>
            <person name="Vesth T.C."/>
            <person name="Theobald S."/>
            <person name="Frisvad J.C."/>
            <person name="Larsen T.O."/>
            <person name="Kjaerboelling I."/>
            <person name="Rothschild-Mancinelli K."/>
            <person name="Lyhne E.K."/>
            <person name="Kogle M.E."/>
            <person name="Barry K."/>
            <person name="Clum A."/>
            <person name="Na H."/>
            <person name="Ledsgaard L."/>
            <person name="Lin J."/>
            <person name="Lipzen A."/>
            <person name="Kuo A."/>
            <person name="Riley R."/>
            <person name="Mondo S."/>
            <person name="Labutti K."/>
            <person name="Haridas S."/>
            <person name="Pangalinan J."/>
            <person name="Salamov A.A."/>
            <person name="Simmons B.A."/>
            <person name="Magnuson J.K."/>
            <person name="Chen J."/>
            <person name="Drula E."/>
            <person name="Henrissat B."/>
            <person name="Wiebenga A."/>
            <person name="Lubbers R.J."/>
            <person name="Gomes A.C."/>
            <person name="Macurrencykelacurrency M.R."/>
            <person name="Stajich J."/>
            <person name="Grigoriev I.V."/>
            <person name="Mortensen U.H."/>
            <person name="De Vries R.P."/>
            <person name="Baker S.E."/>
            <person name="Andersen M.R."/>
        </authorList>
    </citation>
    <scope>NUCLEOTIDE SEQUENCE [LARGE SCALE GENOMIC DNA]</scope>
    <source>
        <strain evidence="2 3">CBS 449.75</strain>
    </source>
</reference>
<evidence type="ECO:0000313" key="3">
    <source>
        <dbReference type="Proteomes" id="UP001610432"/>
    </source>
</evidence>
<dbReference type="GeneID" id="98148241"/>
<evidence type="ECO:0000259" key="1">
    <source>
        <dbReference type="Pfam" id="PF21027"/>
    </source>
</evidence>
<dbReference type="InterPro" id="IPR048527">
    <property type="entry name" value="Sde182_C"/>
</dbReference>
<comment type="caution">
    <text evidence="2">The sequence shown here is derived from an EMBL/GenBank/DDBJ whole genome shotgun (WGS) entry which is preliminary data.</text>
</comment>
<dbReference type="EMBL" id="JBFXLQ010000027">
    <property type="protein sequence ID" value="KAL2866047.1"/>
    <property type="molecule type" value="Genomic_DNA"/>
</dbReference>
<name>A0ABR4LND9_9EURO</name>
<organism evidence="2 3">
    <name type="scientific">Aspergillus lucknowensis</name>
    <dbReference type="NCBI Taxonomy" id="176173"/>
    <lineage>
        <taxon>Eukaryota</taxon>
        <taxon>Fungi</taxon>
        <taxon>Dikarya</taxon>
        <taxon>Ascomycota</taxon>
        <taxon>Pezizomycotina</taxon>
        <taxon>Eurotiomycetes</taxon>
        <taxon>Eurotiomycetidae</taxon>
        <taxon>Eurotiales</taxon>
        <taxon>Aspergillaceae</taxon>
        <taxon>Aspergillus</taxon>
        <taxon>Aspergillus subgen. Nidulantes</taxon>
    </lineage>
</organism>
<dbReference type="Proteomes" id="UP001610432">
    <property type="component" value="Unassembled WGS sequence"/>
</dbReference>
<sequence length="147" mass="16286">MQWTLHSNFAKANHAPVVVINGHTDGALPLHIEIEAGETIYLDASDSYDPDGDDLSFAWFHYTEPTIAMGVWELHIPKINIINVDEDIEGRKGKITILPSDTCAVDHRTGEALEKGHVYPFVLVVKDTGSPPLRTYNGLLCRRPIGL</sequence>
<dbReference type="Pfam" id="PF21027">
    <property type="entry name" value="Sde0182_C"/>
    <property type="match status" value="1"/>
</dbReference>
<feature type="domain" description="Cellulose-binding Sde182 C-terminal" evidence="1">
    <location>
        <begin position="39"/>
        <end position="137"/>
    </location>
</feature>
<protein>
    <recommendedName>
        <fullName evidence="1">Cellulose-binding Sde182 C-terminal domain-containing protein</fullName>
    </recommendedName>
</protein>
<keyword evidence="3" id="KW-1185">Reference proteome</keyword>
<evidence type="ECO:0000313" key="2">
    <source>
        <dbReference type="EMBL" id="KAL2866047.1"/>
    </source>
</evidence>
<dbReference type="RefSeq" id="XP_070885026.1">
    <property type="nucleotide sequence ID" value="XM_071033169.1"/>
</dbReference>
<dbReference type="InterPro" id="IPR013783">
    <property type="entry name" value="Ig-like_fold"/>
</dbReference>
<proteinExistence type="predicted"/>
<gene>
    <name evidence="2" type="ORF">BJX67DRAFT_382149</name>
</gene>
<dbReference type="Gene3D" id="2.60.40.10">
    <property type="entry name" value="Immunoglobulins"/>
    <property type="match status" value="1"/>
</dbReference>
<accession>A0ABR4LND9</accession>